<reference evidence="2" key="1">
    <citation type="journal article" date="2021" name="Sci. Adv.">
        <title>The American lobster genome reveals insights on longevity, neural, and immune adaptations.</title>
        <authorList>
            <person name="Polinski J.M."/>
            <person name="Zimin A.V."/>
            <person name="Clark K.F."/>
            <person name="Kohn A.B."/>
            <person name="Sadowski N."/>
            <person name="Timp W."/>
            <person name="Ptitsyn A."/>
            <person name="Khanna P."/>
            <person name="Romanova D.Y."/>
            <person name="Williams P."/>
            <person name="Greenwood S.J."/>
            <person name="Moroz L.L."/>
            <person name="Walt D.R."/>
            <person name="Bodnar A.G."/>
        </authorList>
    </citation>
    <scope>NUCLEOTIDE SEQUENCE</scope>
    <source>
        <strain evidence="2">GMGI-L3</strain>
    </source>
</reference>
<comment type="subcellular location">
    <subcellularLocation>
        <location evidence="1">Nucleus</location>
    </subcellularLocation>
</comment>
<keyword evidence="2" id="KW-0371">Homeobox</keyword>
<dbReference type="Pfam" id="PF13384">
    <property type="entry name" value="HTH_23"/>
    <property type="match status" value="1"/>
</dbReference>
<dbReference type="InterPro" id="IPR009057">
    <property type="entry name" value="Homeodomain-like_sf"/>
</dbReference>
<gene>
    <name evidence="2" type="ORF">Hamer_G018069</name>
</gene>
<dbReference type="Gene3D" id="1.10.10.10">
    <property type="entry name" value="Winged helix-like DNA-binding domain superfamily/Winged helix DNA-binding domain"/>
    <property type="match status" value="1"/>
</dbReference>
<proteinExistence type="predicted"/>
<dbReference type="Proteomes" id="UP000747542">
    <property type="component" value="Unassembled WGS sequence"/>
</dbReference>
<dbReference type="GO" id="GO:0003677">
    <property type="term" value="F:DNA binding"/>
    <property type="evidence" value="ECO:0007669"/>
    <property type="project" value="UniProtKB-KW"/>
</dbReference>
<dbReference type="GO" id="GO:0005634">
    <property type="term" value="C:nucleus"/>
    <property type="evidence" value="ECO:0007669"/>
    <property type="project" value="UniProtKB-SubCell"/>
</dbReference>
<organism evidence="2 3">
    <name type="scientific">Homarus americanus</name>
    <name type="common">American lobster</name>
    <dbReference type="NCBI Taxonomy" id="6706"/>
    <lineage>
        <taxon>Eukaryota</taxon>
        <taxon>Metazoa</taxon>
        <taxon>Ecdysozoa</taxon>
        <taxon>Arthropoda</taxon>
        <taxon>Crustacea</taxon>
        <taxon>Multicrustacea</taxon>
        <taxon>Malacostraca</taxon>
        <taxon>Eumalacostraca</taxon>
        <taxon>Eucarida</taxon>
        <taxon>Decapoda</taxon>
        <taxon>Pleocyemata</taxon>
        <taxon>Astacidea</taxon>
        <taxon>Nephropoidea</taxon>
        <taxon>Nephropidae</taxon>
        <taxon>Homarus</taxon>
    </lineage>
</organism>
<dbReference type="AlphaFoldDB" id="A0A8J5N6T5"/>
<protein>
    <submittedName>
        <fullName evidence="2">Putative Homeodomain-like domain-containing protein 16</fullName>
    </submittedName>
</protein>
<evidence type="ECO:0000256" key="1">
    <source>
        <dbReference type="ARBA" id="ARBA00004123"/>
    </source>
</evidence>
<dbReference type="SUPFAM" id="SSF46689">
    <property type="entry name" value="Homeodomain-like"/>
    <property type="match status" value="1"/>
</dbReference>
<accession>A0A8J5N6T5</accession>
<keyword evidence="3" id="KW-1185">Reference proteome</keyword>
<sequence length="194" mass="21160">MRFGKGCKDVIDCQSGVISGTRHLVGLVEGSLSHNPKFRHLPDWVFAETRVELPHWSILAGNVALHINHGITQTIFVWSGAATLPKTSTLSVDVWPCVITNMDILAGGRGLRPPNTRANRLEVIANRALIVGHCQGGTSISEISRLMGISKSTVRQWIRRFEGEDTSRSGPPSVTLPADDARLLHAVMELIPCL</sequence>
<dbReference type="InterPro" id="IPR036388">
    <property type="entry name" value="WH-like_DNA-bd_sf"/>
</dbReference>
<keyword evidence="2" id="KW-0238">DNA-binding</keyword>
<name>A0A8J5N6T5_HOMAM</name>
<comment type="caution">
    <text evidence="2">The sequence shown here is derived from an EMBL/GenBank/DDBJ whole genome shotgun (WGS) entry which is preliminary data.</text>
</comment>
<evidence type="ECO:0000313" key="2">
    <source>
        <dbReference type="EMBL" id="KAG7174756.1"/>
    </source>
</evidence>
<evidence type="ECO:0000313" key="3">
    <source>
        <dbReference type="Proteomes" id="UP000747542"/>
    </source>
</evidence>
<dbReference type="EMBL" id="JAHLQT010007025">
    <property type="protein sequence ID" value="KAG7174756.1"/>
    <property type="molecule type" value="Genomic_DNA"/>
</dbReference>